<protein>
    <recommendedName>
        <fullName evidence="5">PH domain-containing protein</fullName>
    </recommendedName>
</protein>
<feature type="non-terminal residue" evidence="6">
    <location>
        <position position="146"/>
    </location>
</feature>
<evidence type="ECO:0000256" key="4">
    <source>
        <dbReference type="PROSITE-ProRule" id="PRU00432"/>
    </source>
</evidence>
<gene>
    <name evidence="6" type="ORF">WA026_006282</name>
</gene>
<keyword evidence="2 4" id="KW-0863">Zinc-finger</keyword>
<evidence type="ECO:0000259" key="5">
    <source>
        <dbReference type="PROSITE" id="PS50003"/>
    </source>
</evidence>
<keyword evidence="1" id="KW-0479">Metal-binding</keyword>
<reference evidence="6 7" key="1">
    <citation type="submission" date="2023-03" db="EMBL/GenBank/DDBJ databases">
        <title>Genome insight into feeding habits of ladybird beetles.</title>
        <authorList>
            <person name="Li H.-S."/>
            <person name="Huang Y.-H."/>
            <person name="Pang H."/>
        </authorList>
    </citation>
    <scope>NUCLEOTIDE SEQUENCE [LARGE SCALE GENOMIC DNA]</scope>
    <source>
        <strain evidence="6">SYSU_2023b</strain>
        <tissue evidence="6">Whole body</tissue>
    </source>
</reference>
<dbReference type="Pfam" id="PF00779">
    <property type="entry name" value="BTK"/>
    <property type="match status" value="1"/>
</dbReference>
<evidence type="ECO:0000313" key="6">
    <source>
        <dbReference type="EMBL" id="KAK9870198.1"/>
    </source>
</evidence>
<dbReference type="GO" id="GO:0008270">
    <property type="term" value="F:zinc ion binding"/>
    <property type="evidence" value="ECO:0007669"/>
    <property type="project" value="UniProtKB-KW"/>
</dbReference>
<keyword evidence="7" id="KW-1185">Reference proteome</keyword>
<dbReference type="InterPro" id="IPR001849">
    <property type="entry name" value="PH_domain"/>
</dbReference>
<dbReference type="Gene3D" id="2.30.29.30">
    <property type="entry name" value="Pleckstrin-homology domain (PH domain)/Phosphotyrosine-binding domain (PTB)"/>
    <property type="match status" value="1"/>
</dbReference>
<dbReference type="Proteomes" id="UP001431783">
    <property type="component" value="Unassembled WGS sequence"/>
</dbReference>
<dbReference type="SUPFAM" id="SSF50729">
    <property type="entry name" value="PH domain-like"/>
    <property type="match status" value="1"/>
</dbReference>
<accession>A0AAW1TP48</accession>
<dbReference type="InterPro" id="IPR001562">
    <property type="entry name" value="Znf_Btk_motif"/>
</dbReference>
<evidence type="ECO:0000313" key="7">
    <source>
        <dbReference type="Proteomes" id="UP001431783"/>
    </source>
</evidence>
<proteinExistence type="predicted"/>
<sequence>MATQQGGVCPFSRDKKEKGRIELQHIHSIEAALVSTNYTKIGLQGEYYPFQIGYNEYSKDYTLYILASKAEDRIDWILALRQACAINKNLKKSYHKSVWDGKKWNCCDNHYRNSLGCQTATNWDRRREPDKSRYIDKVSEEEDSVE</sequence>
<dbReference type="EMBL" id="JARQZJ010000002">
    <property type="protein sequence ID" value="KAK9870198.1"/>
    <property type="molecule type" value="Genomic_DNA"/>
</dbReference>
<evidence type="ECO:0000256" key="2">
    <source>
        <dbReference type="ARBA" id="ARBA00022771"/>
    </source>
</evidence>
<comment type="caution">
    <text evidence="6">The sequence shown here is derived from an EMBL/GenBank/DDBJ whole genome shotgun (WGS) entry which is preliminary data.</text>
</comment>
<dbReference type="GO" id="GO:0035556">
    <property type="term" value="P:intracellular signal transduction"/>
    <property type="evidence" value="ECO:0007669"/>
    <property type="project" value="InterPro"/>
</dbReference>
<evidence type="ECO:0000256" key="1">
    <source>
        <dbReference type="ARBA" id="ARBA00022723"/>
    </source>
</evidence>
<dbReference type="InterPro" id="IPR011993">
    <property type="entry name" value="PH-like_dom_sf"/>
</dbReference>
<dbReference type="AlphaFoldDB" id="A0AAW1TP48"/>
<organism evidence="6 7">
    <name type="scientific">Henosepilachna vigintioctopunctata</name>
    <dbReference type="NCBI Taxonomy" id="420089"/>
    <lineage>
        <taxon>Eukaryota</taxon>
        <taxon>Metazoa</taxon>
        <taxon>Ecdysozoa</taxon>
        <taxon>Arthropoda</taxon>
        <taxon>Hexapoda</taxon>
        <taxon>Insecta</taxon>
        <taxon>Pterygota</taxon>
        <taxon>Neoptera</taxon>
        <taxon>Endopterygota</taxon>
        <taxon>Coleoptera</taxon>
        <taxon>Polyphaga</taxon>
        <taxon>Cucujiformia</taxon>
        <taxon>Coccinelloidea</taxon>
        <taxon>Coccinellidae</taxon>
        <taxon>Epilachninae</taxon>
        <taxon>Epilachnini</taxon>
        <taxon>Henosepilachna</taxon>
    </lineage>
</organism>
<evidence type="ECO:0000256" key="3">
    <source>
        <dbReference type="ARBA" id="ARBA00022833"/>
    </source>
</evidence>
<dbReference type="PROSITE" id="PS51113">
    <property type="entry name" value="ZF_BTK"/>
    <property type="match status" value="1"/>
</dbReference>
<dbReference type="PROSITE" id="PS50003">
    <property type="entry name" value="PH_DOMAIN"/>
    <property type="match status" value="1"/>
</dbReference>
<feature type="domain" description="PH" evidence="5">
    <location>
        <begin position="1"/>
        <end position="85"/>
    </location>
</feature>
<keyword evidence="3" id="KW-0862">Zinc</keyword>
<name>A0AAW1TP48_9CUCU</name>